<dbReference type="AlphaFoldDB" id="A0A0D2E4A1"/>
<evidence type="ECO:0000256" key="1">
    <source>
        <dbReference type="ARBA" id="ARBA00004906"/>
    </source>
</evidence>
<dbReference type="Proteomes" id="UP000054342">
    <property type="component" value="Unassembled WGS sequence"/>
</dbReference>
<dbReference type="CDD" id="cd20336">
    <property type="entry name" value="Rcat_RBR"/>
    <property type="match status" value="1"/>
</dbReference>
<dbReference type="GeneID" id="25333793"/>
<comment type="pathway">
    <text evidence="1">Protein modification; protein ubiquitination.</text>
</comment>
<evidence type="ECO:0000256" key="3">
    <source>
        <dbReference type="ARBA" id="ARBA00022723"/>
    </source>
</evidence>
<feature type="domain" description="RING-type" evidence="9">
    <location>
        <begin position="120"/>
        <end position="321"/>
    </location>
</feature>
<proteinExistence type="predicted"/>
<dbReference type="Gene3D" id="1.20.120.1750">
    <property type="match status" value="1"/>
</dbReference>
<evidence type="ECO:0000259" key="9">
    <source>
        <dbReference type="PROSITE" id="PS51873"/>
    </source>
</evidence>
<evidence type="ECO:0000256" key="2">
    <source>
        <dbReference type="ARBA" id="ARBA00022679"/>
    </source>
</evidence>
<sequence length="651" mass="71573">MAGQGPTSLAIEGVIFDPTTSLGDFERQFAGAEGYLGARISNTRNDSIGRILQDFVFEFSTASEAANALQAKPNLMVNTRSYPIVPHGGDFGDPQYHIGDDEQPSVVRSKKRAKKDETSGKLQCKICFTDLEDAYSVPCRRCKAPRCHDCLERDFKVSMTDMDRMPVRCCTTVMHHEVAKGILTAAEIEAYKSRFDEMNTIDPLYCPVPTCSTFIPPRMFSQDDSEVTCLVCDTRICTKCKQLATPEHTCSENHERQFILKTFEYKTCPKCGTGVAKMYGCPHVRCPCTAHWCWDCERPMNACYQKPCQASRDGGIHSDGGDEDEDDSENEAANSQEEQGGNEATSSGPNPAPEQQTRAIVVSPVSNNANHERNVIDDVSTERQSAPVPAVDAQTGIIIDVSNMLTRPTSDGNPGFSALLTAIAMQTSEDRTVNGEVTTPGDAQMVETEASRNSTIQLNTVAASDPEILTADSNEIQAPDTQVNGTGTQEESTDPTGAHDATTHIEAPITDQPVNLDDLWKYDWEAMSLDFGEEPTDETWDVWGCRHRFTNFTAAAIPKFWIVDVDPTKAENIEVECMACFRKTKVWDSKSAMKEKLESGKASSGGEASDIKVRKSECSFECKLCGVIYCGSCKNAARKRIKKERNAADMV</sequence>
<feature type="compositionally biased region" description="Polar residues" evidence="8">
    <location>
        <begin position="473"/>
        <end position="490"/>
    </location>
</feature>
<dbReference type="GO" id="GO:0008270">
    <property type="term" value="F:zinc ion binding"/>
    <property type="evidence" value="ECO:0007669"/>
    <property type="project" value="UniProtKB-KW"/>
</dbReference>
<keyword evidence="4" id="KW-0677">Repeat</keyword>
<keyword evidence="3" id="KW-0479">Metal-binding</keyword>
<dbReference type="EMBL" id="KN847323">
    <property type="protein sequence ID" value="KIW50283.1"/>
    <property type="molecule type" value="Genomic_DNA"/>
</dbReference>
<dbReference type="GO" id="GO:0004842">
    <property type="term" value="F:ubiquitin-protein transferase activity"/>
    <property type="evidence" value="ECO:0007669"/>
    <property type="project" value="TreeGrafter"/>
</dbReference>
<organism evidence="10 11">
    <name type="scientific">Exophiala xenobiotica</name>
    <dbReference type="NCBI Taxonomy" id="348802"/>
    <lineage>
        <taxon>Eukaryota</taxon>
        <taxon>Fungi</taxon>
        <taxon>Dikarya</taxon>
        <taxon>Ascomycota</taxon>
        <taxon>Pezizomycotina</taxon>
        <taxon>Eurotiomycetes</taxon>
        <taxon>Chaetothyriomycetidae</taxon>
        <taxon>Chaetothyriales</taxon>
        <taxon>Herpotrichiellaceae</taxon>
        <taxon>Exophiala</taxon>
    </lineage>
</organism>
<keyword evidence="2" id="KW-0808">Transferase</keyword>
<dbReference type="PANTHER" id="PTHR22770:SF13">
    <property type="entry name" value="RING-TYPE DOMAIN-CONTAINING PROTEIN"/>
    <property type="match status" value="1"/>
</dbReference>
<dbReference type="Gene3D" id="3.30.40.10">
    <property type="entry name" value="Zinc/RING finger domain, C3HC4 (zinc finger)"/>
    <property type="match status" value="1"/>
</dbReference>
<feature type="compositionally biased region" description="Acidic residues" evidence="8">
    <location>
        <begin position="321"/>
        <end position="330"/>
    </location>
</feature>
<protein>
    <recommendedName>
        <fullName evidence="9">RING-type domain-containing protein</fullName>
    </recommendedName>
</protein>
<feature type="region of interest" description="Disordered" evidence="8">
    <location>
        <begin position="314"/>
        <end position="388"/>
    </location>
</feature>
<dbReference type="CDD" id="cd20335">
    <property type="entry name" value="BRcat_RBR"/>
    <property type="match status" value="1"/>
</dbReference>
<evidence type="ECO:0000256" key="5">
    <source>
        <dbReference type="ARBA" id="ARBA00022771"/>
    </source>
</evidence>
<evidence type="ECO:0000256" key="7">
    <source>
        <dbReference type="ARBA" id="ARBA00022833"/>
    </source>
</evidence>
<accession>A0A0D2E4A1</accession>
<evidence type="ECO:0000256" key="6">
    <source>
        <dbReference type="ARBA" id="ARBA00022786"/>
    </source>
</evidence>
<dbReference type="GO" id="GO:0043130">
    <property type="term" value="F:ubiquitin binding"/>
    <property type="evidence" value="ECO:0007669"/>
    <property type="project" value="TreeGrafter"/>
</dbReference>
<dbReference type="RefSeq" id="XP_013310867.1">
    <property type="nucleotide sequence ID" value="XM_013455413.1"/>
</dbReference>
<evidence type="ECO:0000256" key="4">
    <source>
        <dbReference type="ARBA" id="ARBA00022737"/>
    </source>
</evidence>
<reference evidence="10 11" key="1">
    <citation type="submission" date="2015-01" db="EMBL/GenBank/DDBJ databases">
        <title>The Genome Sequence of Exophiala xenobiotica CBS118157.</title>
        <authorList>
            <consortium name="The Broad Institute Genomics Platform"/>
            <person name="Cuomo C."/>
            <person name="de Hoog S."/>
            <person name="Gorbushina A."/>
            <person name="Stielow B."/>
            <person name="Teixiera M."/>
            <person name="Abouelleil A."/>
            <person name="Chapman S.B."/>
            <person name="Priest M."/>
            <person name="Young S.K."/>
            <person name="Wortman J."/>
            <person name="Nusbaum C."/>
            <person name="Birren B."/>
        </authorList>
    </citation>
    <scope>NUCLEOTIDE SEQUENCE [LARGE SCALE GENOMIC DNA]</scope>
    <source>
        <strain evidence="10 11">CBS 118157</strain>
    </source>
</reference>
<evidence type="ECO:0000313" key="11">
    <source>
        <dbReference type="Proteomes" id="UP000054342"/>
    </source>
</evidence>
<dbReference type="GO" id="GO:0043161">
    <property type="term" value="P:proteasome-mediated ubiquitin-dependent protein catabolic process"/>
    <property type="evidence" value="ECO:0007669"/>
    <property type="project" value="TreeGrafter"/>
</dbReference>
<dbReference type="PANTHER" id="PTHR22770">
    <property type="entry name" value="UBIQUITIN CONJUGATING ENZYME 7 INTERACTING PROTEIN-RELATED"/>
    <property type="match status" value="1"/>
</dbReference>
<keyword evidence="7" id="KW-0862">Zinc</keyword>
<dbReference type="STRING" id="348802.A0A0D2E4A1"/>
<dbReference type="OrthoDB" id="10009520at2759"/>
<dbReference type="InterPro" id="IPR051628">
    <property type="entry name" value="LUBAC_E3_Ligases"/>
</dbReference>
<dbReference type="InterPro" id="IPR002867">
    <property type="entry name" value="IBR_dom"/>
</dbReference>
<keyword evidence="11" id="KW-1185">Reference proteome</keyword>
<keyword evidence="5" id="KW-0863">Zinc-finger</keyword>
<dbReference type="GO" id="GO:0097039">
    <property type="term" value="P:protein linear polyubiquitination"/>
    <property type="evidence" value="ECO:0007669"/>
    <property type="project" value="TreeGrafter"/>
</dbReference>
<feature type="compositionally biased region" description="Polar residues" evidence="8">
    <location>
        <begin position="335"/>
        <end position="369"/>
    </location>
</feature>
<evidence type="ECO:0000313" key="10">
    <source>
        <dbReference type="EMBL" id="KIW50283.1"/>
    </source>
</evidence>
<dbReference type="InterPro" id="IPR013083">
    <property type="entry name" value="Znf_RING/FYVE/PHD"/>
</dbReference>
<dbReference type="HOGENOM" id="CLU_407088_0_0_1"/>
<evidence type="ECO:0000256" key="8">
    <source>
        <dbReference type="SAM" id="MobiDB-lite"/>
    </source>
</evidence>
<keyword evidence="6" id="KW-0833">Ubl conjugation pathway</keyword>
<dbReference type="InterPro" id="IPR044066">
    <property type="entry name" value="TRIAD_supradom"/>
</dbReference>
<name>A0A0D2E4A1_9EURO</name>
<dbReference type="Pfam" id="PF01485">
    <property type="entry name" value="IBR"/>
    <property type="match status" value="1"/>
</dbReference>
<gene>
    <name evidence="10" type="ORF">PV05_11885</name>
</gene>
<feature type="region of interest" description="Disordered" evidence="8">
    <location>
        <begin position="473"/>
        <end position="505"/>
    </location>
</feature>
<dbReference type="SUPFAM" id="SSF57850">
    <property type="entry name" value="RING/U-box"/>
    <property type="match status" value="1"/>
</dbReference>
<dbReference type="GO" id="GO:0000151">
    <property type="term" value="C:ubiquitin ligase complex"/>
    <property type="evidence" value="ECO:0007669"/>
    <property type="project" value="TreeGrafter"/>
</dbReference>
<dbReference type="PROSITE" id="PS51873">
    <property type="entry name" value="TRIAD"/>
    <property type="match status" value="1"/>
</dbReference>